<evidence type="ECO:0000256" key="3">
    <source>
        <dbReference type="SAM" id="MobiDB-lite"/>
    </source>
</evidence>
<feature type="domain" description="EF-hand" evidence="4">
    <location>
        <begin position="294"/>
        <end position="329"/>
    </location>
</feature>
<keyword evidence="2" id="KW-0106">Calcium</keyword>
<evidence type="ECO:0000259" key="4">
    <source>
        <dbReference type="PROSITE" id="PS50222"/>
    </source>
</evidence>
<feature type="compositionally biased region" description="Low complexity" evidence="3">
    <location>
        <begin position="1"/>
        <end position="26"/>
    </location>
</feature>
<feature type="compositionally biased region" description="Polar residues" evidence="3">
    <location>
        <begin position="32"/>
        <end position="47"/>
    </location>
</feature>
<dbReference type="InterPro" id="IPR011992">
    <property type="entry name" value="EF-hand-dom_pair"/>
</dbReference>
<protein>
    <submittedName>
        <fullName evidence="6">Uncharacterized protein LOC101864017</fullName>
    </submittedName>
</protein>
<dbReference type="SUPFAM" id="SSF47473">
    <property type="entry name" value="EF-hand"/>
    <property type="match status" value="1"/>
</dbReference>
<sequence length="369" mass="41629">MGETGSQNTSPQQRSSPPSPPTREQSLPTPPNDSRTLSEAGNESASPERTAARSVTIKSPACDSNDTGLGIQKDEKATARDEDAKRRVGILRRELTRMKEKEENQREKLRAERKENKRKAVEKMRRERVEKGVTICPEAATSKQKMSTLFTNEERLSLQQQQRVLKSETEGMKGNIDQKLGISALPKGSELVKLAEDFLGRNHVANEHLPPHILAQLTTAEIDDFRTVFELFDTKNKGYITADDLQRVAGMLGYTSKKKVFKEMIQHTSKDKRGRVNFANFLDLVIRLQGDGPDPYEDIQRAFRQMDRGQKGYLTMSDLRVAAEELKLSLSNNALREMMTEADRTGDGKITIDEFCTIIKETGRFVVRS</sequence>
<dbReference type="PANTHER" id="PTHR23048">
    <property type="entry name" value="MYOSIN LIGHT CHAIN 1, 3"/>
    <property type="match status" value="1"/>
</dbReference>
<dbReference type="SMART" id="SM00054">
    <property type="entry name" value="EFh"/>
    <property type="match status" value="4"/>
</dbReference>
<proteinExistence type="predicted"/>
<evidence type="ECO:0000313" key="5">
    <source>
        <dbReference type="Proteomes" id="UP000694888"/>
    </source>
</evidence>
<keyword evidence="5" id="KW-1185">Reference proteome</keyword>
<dbReference type="RefSeq" id="XP_012943142.1">
    <property type="nucleotide sequence ID" value="XM_013087688.1"/>
</dbReference>
<evidence type="ECO:0000256" key="1">
    <source>
        <dbReference type="ARBA" id="ARBA00022737"/>
    </source>
</evidence>
<organism evidence="5 6">
    <name type="scientific">Aplysia californica</name>
    <name type="common">California sea hare</name>
    <dbReference type="NCBI Taxonomy" id="6500"/>
    <lineage>
        <taxon>Eukaryota</taxon>
        <taxon>Metazoa</taxon>
        <taxon>Spiralia</taxon>
        <taxon>Lophotrochozoa</taxon>
        <taxon>Mollusca</taxon>
        <taxon>Gastropoda</taxon>
        <taxon>Heterobranchia</taxon>
        <taxon>Euthyneura</taxon>
        <taxon>Tectipleura</taxon>
        <taxon>Aplysiida</taxon>
        <taxon>Aplysioidea</taxon>
        <taxon>Aplysiidae</taxon>
        <taxon>Aplysia</taxon>
    </lineage>
</organism>
<dbReference type="InterPro" id="IPR002048">
    <property type="entry name" value="EF_hand_dom"/>
</dbReference>
<evidence type="ECO:0000256" key="2">
    <source>
        <dbReference type="ARBA" id="ARBA00022837"/>
    </source>
</evidence>
<dbReference type="Gene3D" id="1.10.238.10">
    <property type="entry name" value="EF-hand"/>
    <property type="match status" value="2"/>
</dbReference>
<feature type="compositionally biased region" description="Basic and acidic residues" evidence="3">
    <location>
        <begin position="72"/>
        <end position="85"/>
    </location>
</feature>
<name>A0ABM1A918_APLCA</name>
<reference evidence="6" key="1">
    <citation type="submission" date="2025-08" db="UniProtKB">
        <authorList>
            <consortium name="RefSeq"/>
        </authorList>
    </citation>
    <scope>IDENTIFICATION</scope>
</reference>
<keyword evidence="1" id="KW-0677">Repeat</keyword>
<dbReference type="GeneID" id="101864017"/>
<dbReference type="CDD" id="cd00051">
    <property type="entry name" value="EFh"/>
    <property type="match status" value="2"/>
</dbReference>
<dbReference type="PANTHER" id="PTHR23048:SF59">
    <property type="entry name" value="EF-HAND SUPERFAMILY PROTEIN"/>
    <property type="match status" value="1"/>
</dbReference>
<feature type="domain" description="EF-hand" evidence="4">
    <location>
        <begin position="256"/>
        <end position="291"/>
    </location>
</feature>
<gene>
    <name evidence="6" type="primary">LOC101864017</name>
</gene>
<dbReference type="Proteomes" id="UP000694888">
    <property type="component" value="Unplaced"/>
</dbReference>
<dbReference type="PROSITE" id="PS50222">
    <property type="entry name" value="EF_HAND_2"/>
    <property type="match status" value="4"/>
</dbReference>
<accession>A0ABM1A918</accession>
<feature type="region of interest" description="Disordered" evidence="3">
    <location>
        <begin position="1"/>
        <end position="85"/>
    </location>
</feature>
<dbReference type="InterPro" id="IPR050230">
    <property type="entry name" value="CALM/Myosin/TropC-like"/>
</dbReference>
<evidence type="ECO:0000313" key="6">
    <source>
        <dbReference type="RefSeq" id="XP_012943142.1"/>
    </source>
</evidence>
<feature type="region of interest" description="Disordered" evidence="3">
    <location>
        <begin position="99"/>
        <end position="125"/>
    </location>
</feature>
<dbReference type="Pfam" id="PF13499">
    <property type="entry name" value="EF-hand_7"/>
    <property type="match status" value="2"/>
</dbReference>
<feature type="domain" description="EF-hand" evidence="4">
    <location>
        <begin position="330"/>
        <end position="365"/>
    </location>
</feature>
<feature type="domain" description="EF-hand" evidence="4">
    <location>
        <begin position="220"/>
        <end position="255"/>
    </location>
</feature>